<keyword evidence="8 11" id="KW-0503">Monooxygenase</keyword>
<comment type="similarity">
    <text evidence="3 11">Belongs to the cytochrome P450 family.</text>
</comment>
<dbReference type="EMBL" id="JBBNAG010000009">
    <property type="protein sequence ID" value="KAK9105672.1"/>
    <property type="molecule type" value="Genomic_DNA"/>
</dbReference>
<evidence type="ECO:0000256" key="2">
    <source>
        <dbReference type="ARBA" id="ARBA00004370"/>
    </source>
</evidence>
<dbReference type="InterPro" id="IPR001128">
    <property type="entry name" value="Cyt_P450"/>
</dbReference>
<evidence type="ECO:0000256" key="10">
    <source>
        <dbReference type="PIRSR" id="PIRSR602401-1"/>
    </source>
</evidence>
<sequence>MTTKAHMIFFFGTMASWIIIVLTIAFTVLINSILRKKRESTKQVPPPGPKGLPILGSLHLLGDLPHQDLYKLSQKYGPIMQIRLGLVPTIVVSSPEAAQLFLKTHDLVFASRPCTQATKYMNYRRKGIVFTEYGSYWRNIRKLCSLELLTNSKIETYRHMRKEEVGNLIEVLKGAADARKAVCLSEMVEKVVEDMMFRMIFGFKDGRFRFKPIITEMLELVGAFNVGDYVPFLAPFDVQRLVPRMKAASKKYDEFLEKIIEEHIEDGKEQHGKARDFIHLMLSLMESDSTKGVKFGKDNIKAIILDVLGAGLDTSANAVNWAFPELLRHPKVMKKVQEELRDIVGMDRMVEETDLPKLNYLNMVIKESMRLHPVAPLLVPHESIEETTINGYFIPKKSRVLVNVWTIGRDPNVWSEDAEKFNPDRFIDVDVDIHGRDFQLIPFGSGRRICPGMNLGLLVVQLVLAQLLHCFTWELPDGVNPRDLDMTEKFALTMSRASNLHCIPSYRLSL</sequence>
<dbReference type="Pfam" id="PF00067">
    <property type="entry name" value="p450"/>
    <property type="match status" value="1"/>
</dbReference>
<dbReference type="GO" id="GO:0016705">
    <property type="term" value="F:oxidoreductase activity, acting on paired donors, with incorporation or reduction of molecular oxygen"/>
    <property type="evidence" value="ECO:0007669"/>
    <property type="project" value="InterPro"/>
</dbReference>
<proteinExistence type="inferred from homology"/>
<dbReference type="GO" id="GO:0004497">
    <property type="term" value="F:monooxygenase activity"/>
    <property type="evidence" value="ECO:0007669"/>
    <property type="project" value="UniProtKB-KW"/>
</dbReference>
<dbReference type="InterPro" id="IPR017972">
    <property type="entry name" value="Cyt_P450_CS"/>
</dbReference>
<keyword evidence="5 10" id="KW-0479">Metal-binding</keyword>
<feature type="binding site" description="axial binding residue" evidence="10">
    <location>
        <position position="450"/>
    </location>
    <ligand>
        <name>heme</name>
        <dbReference type="ChEBI" id="CHEBI:30413"/>
    </ligand>
    <ligandPart>
        <name>Fe</name>
        <dbReference type="ChEBI" id="CHEBI:18248"/>
    </ligandPart>
</feature>
<evidence type="ECO:0000256" key="11">
    <source>
        <dbReference type="RuleBase" id="RU000461"/>
    </source>
</evidence>
<dbReference type="InterPro" id="IPR036396">
    <property type="entry name" value="Cyt_P450_sf"/>
</dbReference>
<keyword evidence="7 10" id="KW-0408">Iron</keyword>
<evidence type="ECO:0008006" key="15">
    <source>
        <dbReference type="Google" id="ProtNLM"/>
    </source>
</evidence>
<dbReference type="PANTHER" id="PTHR47943">
    <property type="entry name" value="CYTOCHROME P450 93A3-LIKE"/>
    <property type="match status" value="1"/>
</dbReference>
<reference evidence="13 14" key="1">
    <citation type="submission" date="2024-01" db="EMBL/GenBank/DDBJ databases">
        <title>Genome assemblies of Stephania.</title>
        <authorList>
            <person name="Yang L."/>
        </authorList>
    </citation>
    <scope>NUCLEOTIDE SEQUENCE [LARGE SCALE GENOMIC DNA]</scope>
    <source>
        <strain evidence="13">JXDWG</strain>
        <tissue evidence="13">Leaf</tissue>
    </source>
</reference>
<evidence type="ECO:0000256" key="6">
    <source>
        <dbReference type="ARBA" id="ARBA00023002"/>
    </source>
</evidence>
<keyword evidence="14" id="KW-1185">Reference proteome</keyword>
<gene>
    <name evidence="13" type="ORF">Scep_022516</name>
</gene>
<dbReference type="SUPFAM" id="SSF48264">
    <property type="entry name" value="Cytochrome P450"/>
    <property type="match status" value="1"/>
</dbReference>
<dbReference type="PANTHER" id="PTHR47943:SF2">
    <property type="entry name" value="CYTOCHROME P450"/>
    <property type="match status" value="1"/>
</dbReference>
<evidence type="ECO:0000313" key="14">
    <source>
        <dbReference type="Proteomes" id="UP001419268"/>
    </source>
</evidence>
<evidence type="ECO:0000256" key="3">
    <source>
        <dbReference type="ARBA" id="ARBA00010617"/>
    </source>
</evidence>
<dbReference type="Proteomes" id="UP001419268">
    <property type="component" value="Unassembled WGS sequence"/>
</dbReference>
<dbReference type="Gene3D" id="1.10.630.10">
    <property type="entry name" value="Cytochrome P450"/>
    <property type="match status" value="1"/>
</dbReference>
<keyword evidence="4 10" id="KW-0349">Heme</keyword>
<dbReference type="PRINTS" id="PR00463">
    <property type="entry name" value="EP450I"/>
</dbReference>
<evidence type="ECO:0000256" key="9">
    <source>
        <dbReference type="ARBA" id="ARBA00023136"/>
    </source>
</evidence>
<evidence type="ECO:0000256" key="1">
    <source>
        <dbReference type="ARBA" id="ARBA00001971"/>
    </source>
</evidence>
<evidence type="ECO:0000256" key="5">
    <source>
        <dbReference type="ARBA" id="ARBA00022723"/>
    </source>
</evidence>
<evidence type="ECO:0000256" key="8">
    <source>
        <dbReference type="ARBA" id="ARBA00023033"/>
    </source>
</evidence>
<dbReference type="GO" id="GO:0044550">
    <property type="term" value="P:secondary metabolite biosynthetic process"/>
    <property type="evidence" value="ECO:0007669"/>
    <property type="project" value="UniProtKB-ARBA"/>
</dbReference>
<keyword evidence="9 12" id="KW-0472">Membrane</keyword>
<keyword evidence="12" id="KW-0812">Transmembrane</keyword>
<feature type="transmembrane region" description="Helical" evidence="12">
    <location>
        <begin position="6"/>
        <end position="30"/>
    </location>
</feature>
<comment type="caution">
    <text evidence="13">The sequence shown here is derived from an EMBL/GenBank/DDBJ whole genome shotgun (WGS) entry which is preliminary data.</text>
</comment>
<dbReference type="GO" id="GO:0005506">
    <property type="term" value="F:iron ion binding"/>
    <property type="evidence" value="ECO:0007669"/>
    <property type="project" value="InterPro"/>
</dbReference>
<dbReference type="CDD" id="cd11072">
    <property type="entry name" value="CYP71-like"/>
    <property type="match status" value="1"/>
</dbReference>
<dbReference type="GO" id="GO:0016020">
    <property type="term" value="C:membrane"/>
    <property type="evidence" value="ECO:0007669"/>
    <property type="project" value="UniProtKB-SubCell"/>
</dbReference>
<keyword evidence="12" id="KW-1133">Transmembrane helix</keyword>
<keyword evidence="6 11" id="KW-0560">Oxidoreductase</keyword>
<accession>A0AAP0I109</accession>
<name>A0AAP0I109_9MAGN</name>
<dbReference type="AlphaFoldDB" id="A0AAP0I109"/>
<comment type="subcellular location">
    <subcellularLocation>
        <location evidence="2">Membrane</location>
    </subcellularLocation>
</comment>
<organism evidence="13 14">
    <name type="scientific">Stephania cephalantha</name>
    <dbReference type="NCBI Taxonomy" id="152367"/>
    <lineage>
        <taxon>Eukaryota</taxon>
        <taxon>Viridiplantae</taxon>
        <taxon>Streptophyta</taxon>
        <taxon>Embryophyta</taxon>
        <taxon>Tracheophyta</taxon>
        <taxon>Spermatophyta</taxon>
        <taxon>Magnoliopsida</taxon>
        <taxon>Ranunculales</taxon>
        <taxon>Menispermaceae</taxon>
        <taxon>Menispermoideae</taxon>
        <taxon>Cissampelideae</taxon>
        <taxon>Stephania</taxon>
    </lineage>
</organism>
<evidence type="ECO:0000256" key="4">
    <source>
        <dbReference type="ARBA" id="ARBA00022617"/>
    </source>
</evidence>
<evidence type="ECO:0000256" key="7">
    <source>
        <dbReference type="ARBA" id="ARBA00023004"/>
    </source>
</evidence>
<comment type="cofactor">
    <cofactor evidence="1 10">
        <name>heme</name>
        <dbReference type="ChEBI" id="CHEBI:30413"/>
    </cofactor>
</comment>
<evidence type="ECO:0000256" key="12">
    <source>
        <dbReference type="SAM" id="Phobius"/>
    </source>
</evidence>
<dbReference type="FunFam" id="1.10.630.10:FF:000011">
    <property type="entry name" value="Cytochrome P450 83B1"/>
    <property type="match status" value="1"/>
</dbReference>
<protein>
    <recommendedName>
        <fullName evidence="15">Cytochrome P450</fullName>
    </recommendedName>
</protein>
<dbReference type="PROSITE" id="PS00086">
    <property type="entry name" value="CYTOCHROME_P450"/>
    <property type="match status" value="1"/>
</dbReference>
<dbReference type="GO" id="GO:0020037">
    <property type="term" value="F:heme binding"/>
    <property type="evidence" value="ECO:0007669"/>
    <property type="project" value="InterPro"/>
</dbReference>
<dbReference type="InterPro" id="IPR002401">
    <property type="entry name" value="Cyt_P450_E_grp-I"/>
</dbReference>
<evidence type="ECO:0000313" key="13">
    <source>
        <dbReference type="EMBL" id="KAK9105672.1"/>
    </source>
</evidence>
<dbReference type="PRINTS" id="PR00385">
    <property type="entry name" value="P450"/>
</dbReference>